<dbReference type="GO" id="GO:0012505">
    <property type="term" value="C:endomembrane system"/>
    <property type="evidence" value="ECO:0007669"/>
    <property type="project" value="UniProtKB-SubCell"/>
</dbReference>
<organism evidence="9 10">
    <name type="scientific">Alkalispirochaeta sphaeroplastigenens</name>
    <dbReference type="NCBI Taxonomy" id="1187066"/>
    <lineage>
        <taxon>Bacteria</taxon>
        <taxon>Pseudomonadati</taxon>
        <taxon>Spirochaetota</taxon>
        <taxon>Spirochaetia</taxon>
        <taxon>Spirochaetales</taxon>
        <taxon>Spirochaetaceae</taxon>
        <taxon>Alkalispirochaeta</taxon>
    </lineage>
</organism>
<dbReference type="GO" id="GO:0022857">
    <property type="term" value="F:transmembrane transporter activity"/>
    <property type="evidence" value="ECO:0007669"/>
    <property type="project" value="InterPro"/>
</dbReference>
<dbReference type="PANTHER" id="PTHR23514">
    <property type="entry name" value="BYPASS OF STOP CODON PROTEIN 6"/>
    <property type="match status" value="1"/>
</dbReference>
<dbReference type="Proteomes" id="UP000237350">
    <property type="component" value="Unassembled WGS sequence"/>
</dbReference>
<feature type="transmembrane region" description="Helical" evidence="7">
    <location>
        <begin position="128"/>
        <end position="151"/>
    </location>
</feature>
<evidence type="ECO:0000313" key="9">
    <source>
        <dbReference type="EMBL" id="POR05635.1"/>
    </source>
</evidence>
<dbReference type="InterPro" id="IPR011701">
    <property type="entry name" value="MFS"/>
</dbReference>
<dbReference type="AlphaFoldDB" id="A0A2S4K1J8"/>
<feature type="transmembrane region" description="Helical" evidence="7">
    <location>
        <begin position="210"/>
        <end position="230"/>
    </location>
</feature>
<evidence type="ECO:0000259" key="8">
    <source>
        <dbReference type="PROSITE" id="PS50850"/>
    </source>
</evidence>
<protein>
    <submittedName>
        <fullName evidence="9">MFS transporter</fullName>
    </submittedName>
</protein>
<keyword evidence="4 7" id="KW-0812">Transmembrane</keyword>
<evidence type="ECO:0000256" key="2">
    <source>
        <dbReference type="ARBA" id="ARBA00008335"/>
    </source>
</evidence>
<comment type="caution">
    <text evidence="9">The sequence shown here is derived from an EMBL/GenBank/DDBJ whole genome shotgun (WGS) entry which is preliminary data.</text>
</comment>
<feature type="transmembrane region" description="Helical" evidence="7">
    <location>
        <begin position="337"/>
        <end position="354"/>
    </location>
</feature>
<proteinExistence type="inferred from homology"/>
<dbReference type="SUPFAM" id="SSF103473">
    <property type="entry name" value="MFS general substrate transporter"/>
    <property type="match status" value="1"/>
</dbReference>
<feature type="transmembrane region" description="Helical" evidence="7">
    <location>
        <begin position="242"/>
        <end position="260"/>
    </location>
</feature>
<feature type="transmembrane region" description="Helical" evidence="7">
    <location>
        <begin position="360"/>
        <end position="378"/>
    </location>
</feature>
<dbReference type="EMBL" id="LPWH01000001">
    <property type="protein sequence ID" value="POR05635.1"/>
    <property type="molecule type" value="Genomic_DNA"/>
</dbReference>
<sequence>MATLLLVLIYISFISLGLPDGILGAAWPVMQAELAVPYGFAGLAQMLVSGGTIISSMLSGVAIHRFGTGRLTAGSVAITATALMGYALAPSFLWILLCALPLGIGAGAVDATLNSYVANHYQSRHMSWIHCFWGVGALGGPIILSIFLAGGESWRKSYLTVGSFQIFLVALLCAALPLWDKVSTIQTDETREHRIISPGRAARIRGVPSALAVFLFYCGIEATLGLWGGSFLFKVRNLEPALAARGVSLFYASITAGRFLTGFLTYRLKNNTMIGGGALIALGGIILMALPLPLSVILTGFFLTGFGCAPIFPCMLHETPLRFGREYSRSIMGFQMALAYIGSTFLPLFFGYISTFTGMGMLPFFLMAYALILLANFARLRTLSDGTRGESDKRTEVSDQG</sequence>
<accession>A0A2S4K1J8</accession>
<feature type="transmembrane region" description="Helical" evidence="7">
    <location>
        <begin position="296"/>
        <end position="316"/>
    </location>
</feature>
<dbReference type="Gene3D" id="1.20.1250.20">
    <property type="entry name" value="MFS general substrate transporter like domains"/>
    <property type="match status" value="1"/>
</dbReference>
<dbReference type="InterPro" id="IPR036259">
    <property type="entry name" value="MFS_trans_sf"/>
</dbReference>
<comment type="similarity">
    <text evidence="2">Belongs to the major facilitator superfamily.</text>
</comment>
<keyword evidence="5 7" id="KW-1133">Transmembrane helix</keyword>
<dbReference type="PANTHER" id="PTHR23514:SF3">
    <property type="entry name" value="BYPASS OF STOP CODON PROTEIN 6"/>
    <property type="match status" value="1"/>
</dbReference>
<evidence type="ECO:0000256" key="1">
    <source>
        <dbReference type="ARBA" id="ARBA00004127"/>
    </source>
</evidence>
<reference evidence="10" key="1">
    <citation type="submission" date="2015-12" db="EMBL/GenBank/DDBJ databases">
        <authorList>
            <person name="Lodha T.D."/>
            <person name="Chintalapati S."/>
            <person name="Chintalapati V.R."/>
            <person name="Sravanthi T."/>
        </authorList>
    </citation>
    <scope>NUCLEOTIDE SEQUENCE [LARGE SCALE GENOMIC DNA]</scope>
    <source>
        <strain evidence="10">JC133</strain>
    </source>
</reference>
<feature type="domain" description="Major facilitator superfamily (MFS) profile" evidence="8">
    <location>
        <begin position="5"/>
        <end position="387"/>
    </location>
</feature>
<feature type="transmembrane region" description="Helical" evidence="7">
    <location>
        <begin position="70"/>
        <end position="88"/>
    </location>
</feature>
<name>A0A2S4K1J8_9SPIO</name>
<feature type="transmembrane region" description="Helical" evidence="7">
    <location>
        <begin position="40"/>
        <end position="63"/>
    </location>
</feature>
<feature type="transmembrane region" description="Helical" evidence="7">
    <location>
        <begin position="94"/>
        <end position="116"/>
    </location>
</feature>
<evidence type="ECO:0000256" key="5">
    <source>
        <dbReference type="ARBA" id="ARBA00022989"/>
    </source>
</evidence>
<dbReference type="RefSeq" id="WP_103678980.1">
    <property type="nucleotide sequence ID" value="NZ_LPWH01000001.1"/>
</dbReference>
<dbReference type="InterPro" id="IPR020846">
    <property type="entry name" value="MFS_dom"/>
</dbReference>
<keyword evidence="10" id="KW-1185">Reference proteome</keyword>
<evidence type="ECO:0000256" key="7">
    <source>
        <dbReference type="SAM" id="Phobius"/>
    </source>
</evidence>
<evidence type="ECO:0000313" key="10">
    <source>
        <dbReference type="Proteomes" id="UP000237350"/>
    </source>
</evidence>
<evidence type="ECO:0000256" key="3">
    <source>
        <dbReference type="ARBA" id="ARBA00022448"/>
    </source>
</evidence>
<dbReference type="InterPro" id="IPR051788">
    <property type="entry name" value="MFS_Transporter"/>
</dbReference>
<keyword evidence="3" id="KW-0813">Transport</keyword>
<dbReference type="PROSITE" id="PS50850">
    <property type="entry name" value="MFS"/>
    <property type="match status" value="1"/>
</dbReference>
<feature type="transmembrane region" description="Helical" evidence="7">
    <location>
        <begin position="272"/>
        <end position="290"/>
    </location>
</feature>
<dbReference type="Pfam" id="PF07690">
    <property type="entry name" value="MFS_1"/>
    <property type="match status" value="1"/>
</dbReference>
<evidence type="ECO:0000256" key="6">
    <source>
        <dbReference type="ARBA" id="ARBA00023136"/>
    </source>
</evidence>
<keyword evidence="6 7" id="KW-0472">Membrane</keyword>
<gene>
    <name evidence="9" type="ORF">AU468_00205</name>
</gene>
<dbReference type="OrthoDB" id="9795150at2"/>
<evidence type="ECO:0000256" key="4">
    <source>
        <dbReference type="ARBA" id="ARBA00022692"/>
    </source>
</evidence>
<comment type="subcellular location">
    <subcellularLocation>
        <location evidence="1">Endomembrane system</location>
        <topology evidence="1">Multi-pass membrane protein</topology>
    </subcellularLocation>
</comment>
<dbReference type="GO" id="GO:0016020">
    <property type="term" value="C:membrane"/>
    <property type="evidence" value="ECO:0007669"/>
    <property type="project" value="TreeGrafter"/>
</dbReference>
<feature type="transmembrane region" description="Helical" evidence="7">
    <location>
        <begin position="157"/>
        <end position="179"/>
    </location>
</feature>